<protein>
    <submittedName>
        <fullName evidence="2">Uncharacterized protein</fullName>
    </submittedName>
</protein>
<dbReference type="AlphaFoldDB" id="A0A101V644"/>
<evidence type="ECO:0000313" key="3">
    <source>
        <dbReference type="Proteomes" id="UP000053260"/>
    </source>
</evidence>
<reference evidence="2 3" key="1">
    <citation type="submission" date="2015-10" db="EMBL/GenBank/DDBJ databases">
        <title>Draft genome sequence of Streptomyces sp. RV15, isolated from a marine sponge.</title>
        <authorList>
            <person name="Ruckert C."/>
            <person name="Abdelmohsen U.R."/>
            <person name="Winkler A."/>
            <person name="Hentschel U."/>
            <person name="Kalinowski J."/>
            <person name="Kampfer P."/>
            <person name="Glaeser S."/>
        </authorList>
    </citation>
    <scope>NUCLEOTIDE SEQUENCE [LARGE SCALE GENOMIC DNA]</scope>
    <source>
        <strain evidence="2 3">RV15</strain>
    </source>
</reference>
<keyword evidence="1" id="KW-1133">Transmembrane helix</keyword>
<comment type="caution">
    <text evidence="2">The sequence shown here is derived from an EMBL/GenBank/DDBJ whole genome shotgun (WGS) entry which is preliminary data.</text>
</comment>
<evidence type="ECO:0000313" key="2">
    <source>
        <dbReference type="EMBL" id="KUO23160.1"/>
    </source>
</evidence>
<feature type="transmembrane region" description="Helical" evidence="1">
    <location>
        <begin position="52"/>
        <end position="71"/>
    </location>
</feature>
<dbReference type="EMBL" id="LMXB01000001">
    <property type="protein sequence ID" value="KUO23160.1"/>
    <property type="molecule type" value="Genomic_DNA"/>
</dbReference>
<name>A0A101V644_9ACTN</name>
<sequence length="130" mass="13695">MGWGEAARMMVGCSAVCALAWAVLALLGEPQLPVTAPVVMFLGQWFWTRHRHWGAGAMAVLTGSPVVFVLVDRLRPHLDRLLADAVATEAGVLRVADRAAAPDRRVNGRRSGAGGAVSQVAVGLARGWSA</sequence>
<dbReference type="Proteomes" id="UP000053260">
    <property type="component" value="Unassembled WGS sequence"/>
</dbReference>
<evidence type="ECO:0000256" key="1">
    <source>
        <dbReference type="SAM" id="Phobius"/>
    </source>
</evidence>
<organism evidence="2 3">
    <name type="scientific">Streptomyces dysideae</name>
    <dbReference type="NCBI Taxonomy" id="909626"/>
    <lineage>
        <taxon>Bacteria</taxon>
        <taxon>Bacillati</taxon>
        <taxon>Actinomycetota</taxon>
        <taxon>Actinomycetes</taxon>
        <taxon>Kitasatosporales</taxon>
        <taxon>Streptomycetaceae</taxon>
        <taxon>Streptomyces</taxon>
    </lineage>
</organism>
<keyword evidence="1" id="KW-0812">Transmembrane</keyword>
<keyword evidence="1" id="KW-0472">Membrane</keyword>
<gene>
    <name evidence="2" type="ORF">AQJ91_00085</name>
</gene>
<proteinExistence type="predicted"/>
<keyword evidence="3" id="KW-1185">Reference proteome</keyword>
<accession>A0A101V644</accession>